<evidence type="ECO:0000256" key="2">
    <source>
        <dbReference type="SAM" id="MobiDB-lite"/>
    </source>
</evidence>
<evidence type="ECO:0008006" key="5">
    <source>
        <dbReference type="Google" id="ProtNLM"/>
    </source>
</evidence>
<feature type="coiled-coil region" evidence="1">
    <location>
        <begin position="99"/>
        <end position="172"/>
    </location>
</feature>
<organism evidence="3 4">
    <name type="scientific">Parathielavia hyrcaniae</name>
    <dbReference type="NCBI Taxonomy" id="113614"/>
    <lineage>
        <taxon>Eukaryota</taxon>
        <taxon>Fungi</taxon>
        <taxon>Dikarya</taxon>
        <taxon>Ascomycota</taxon>
        <taxon>Pezizomycotina</taxon>
        <taxon>Sordariomycetes</taxon>
        <taxon>Sordariomycetidae</taxon>
        <taxon>Sordariales</taxon>
        <taxon>Chaetomiaceae</taxon>
        <taxon>Parathielavia</taxon>
    </lineage>
</organism>
<feature type="region of interest" description="Disordered" evidence="2">
    <location>
        <begin position="1"/>
        <end position="56"/>
    </location>
</feature>
<gene>
    <name evidence="3" type="ORF">N658DRAFT_526855</name>
</gene>
<dbReference type="PANTHER" id="PTHR23159">
    <property type="entry name" value="CENTROSOMAL PROTEIN 2"/>
    <property type="match status" value="1"/>
</dbReference>
<comment type="caution">
    <text evidence="3">The sequence shown here is derived from an EMBL/GenBank/DDBJ whole genome shotgun (WGS) entry which is preliminary data.</text>
</comment>
<dbReference type="AlphaFoldDB" id="A0AAN6PTT7"/>
<proteinExistence type="predicted"/>
<name>A0AAN6PTT7_9PEZI</name>
<dbReference type="PANTHER" id="PTHR23159:SF31">
    <property type="entry name" value="CENTROSOME-ASSOCIATED PROTEIN CEP250 ISOFORM X1"/>
    <property type="match status" value="1"/>
</dbReference>
<feature type="coiled-coil region" evidence="1">
    <location>
        <begin position="284"/>
        <end position="360"/>
    </location>
</feature>
<feature type="region of interest" description="Disordered" evidence="2">
    <location>
        <begin position="748"/>
        <end position="809"/>
    </location>
</feature>
<evidence type="ECO:0000313" key="4">
    <source>
        <dbReference type="Proteomes" id="UP001305647"/>
    </source>
</evidence>
<feature type="compositionally biased region" description="Basic residues" evidence="2">
    <location>
        <begin position="757"/>
        <end position="770"/>
    </location>
</feature>
<evidence type="ECO:0000313" key="3">
    <source>
        <dbReference type="EMBL" id="KAK4097658.1"/>
    </source>
</evidence>
<protein>
    <recommendedName>
        <fullName evidence="5">Mei5 protein</fullName>
    </recommendedName>
</protein>
<feature type="region of interest" description="Disordered" evidence="2">
    <location>
        <begin position="678"/>
        <end position="698"/>
    </location>
</feature>
<feature type="coiled-coil region" evidence="1">
    <location>
        <begin position="203"/>
        <end position="255"/>
    </location>
</feature>
<dbReference type="SUPFAM" id="SSF57997">
    <property type="entry name" value="Tropomyosin"/>
    <property type="match status" value="1"/>
</dbReference>
<dbReference type="EMBL" id="MU863670">
    <property type="protein sequence ID" value="KAK4097658.1"/>
    <property type="molecule type" value="Genomic_DNA"/>
</dbReference>
<dbReference type="Gene3D" id="1.10.287.1490">
    <property type="match status" value="1"/>
</dbReference>
<evidence type="ECO:0000256" key="1">
    <source>
        <dbReference type="SAM" id="Coils"/>
    </source>
</evidence>
<reference evidence="3" key="2">
    <citation type="submission" date="2023-05" db="EMBL/GenBank/DDBJ databases">
        <authorList>
            <consortium name="Lawrence Berkeley National Laboratory"/>
            <person name="Steindorff A."/>
            <person name="Hensen N."/>
            <person name="Bonometti L."/>
            <person name="Westerberg I."/>
            <person name="Brannstrom I.O."/>
            <person name="Guillou S."/>
            <person name="Cros-Aarteil S."/>
            <person name="Calhoun S."/>
            <person name="Haridas S."/>
            <person name="Kuo A."/>
            <person name="Mondo S."/>
            <person name="Pangilinan J."/>
            <person name="Riley R."/>
            <person name="Labutti K."/>
            <person name="Andreopoulos B."/>
            <person name="Lipzen A."/>
            <person name="Chen C."/>
            <person name="Yanf M."/>
            <person name="Daum C."/>
            <person name="Ng V."/>
            <person name="Clum A."/>
            <person name="Ohm R."/>
            <person name="Martin F."/>
            <person name="Silar P."/>
            <person name="Natvig D."/>
            <person name="Lalanne C."/>
            <person name="Gautier V."/>
            <person name="Ament-Velasquez S.L."/>
            <person name="Kruys A."/>
            <person name="Hutchinson M.I."/>
            <person name="Powell A.J."/>
            <person name="Barry K."/>
            <person name="Miller A.N."/>
            <person name="Grigoriev I.V."/>
            <person name="Debuchy R."/>
            <person name="Gladieux P."/>
            <person name="Thoren M.H."/>
            <person name="Johannesson H."/>
        </authorList>
    </citation>
    <scope>NUCLEOTIDE SEQUENCE</scope>
    <source>
        <strain evidence="3">CBS 757.83</strain>
    </source>
</reference>
<accession>A0AAN6PTT7</accession>
<reference evidence="3" key="1">
    <citation type="journal article" date="2023" name="Mol. Phylogenet. Evol.">
        <title>Genome-scale phylogeny and comparative genomics of the fungal order Sordariales.</title>
        <authorList>
            <person name="Hensen N."/>
            <person name="Bonometti L."/>
            <person name="Westerberg I."/>
            <person name="Brannstrom I.O."/>
            <person name="Guillou S."/>
            <person name="Cros-Aarteil S."/>
            <person name="Calhoun S."/>
            <person name="Haridas S."/>
            <person name="Kuo A."/>
            <person name="Mondo S."/>
            <person name="Pangilinan J."/>
            <person name="Riley R."/>
            <person name="LaButti K."/>
            <person name="Andreopoulos B."/>
            <person name="Lipzen A."/>
            <person name="Chen C."/>
            <person name="Yan M."/>
            <person name="Daum C."/>
            <person name="Ng V."/>
            <person name="Clum A."/>
            <person name="Steindorff A."/>
            <person name="Ohm R.A."/>
            <person name="Martin F."/>
            <person name="Silar P."/>
            <person name="Natvig D.O."/>
            <person name="Lalanne C."/>
            <person name="Gautier V."/>
            <person name="Ament-Velasquez S.L."/>
            <person name="Kruys A."/>
            <person name="Hutchinson M.I."/>
            <person name="Powell A.J."/>
            <person name="Barry K."/>
            <person name="Miller A.N."/>
            <person name="Grigoriev I.V."/>
            <person name="Debuchy R."/>
            <person name="Gladieux P."/>
            <person name="Hiltunen Thoren M."/>
            <person name="Johannesson H."/>
        </authorList>
    </citation>
    <scope>NUCLEOTIDE SEQUENCE</scope>
    <source>
        <strain evidence="3">CBS 757.83</strain>
    </source>
</reference>
<keyword evidence="1" id="KW-0175">Coiled coil</keyword>
<keyword evidence="4" id="KW-1185">Reference proteome</keyword>
<sequence length="809" mass="88895">MSKDTLKLATAKVHGPPFSSSHNPGTRPPPPPPPPPPQAPSASKPTMGSHIDADPTQAVDGLVRAIRDLTSDPNYKMVADVFSEFLYVKEQNNKLSSSHQVVLEEYRKFRNELEAQKDDIEHQKKDLELLVQEKVQEIVQLSAARTRLAGDLEDTQKRLDEEQKNAVEAAATAAQLYADLQDNTAKEYAELQDTTAKAYTDLQETTAKEYADLEAAKAAVEEEKRKGEEAAAEAAAQAADEIAALTEAKTGLEEVKVSHEAEIETLKGNVSELDTAKTDLEQVKADNDVEIASLKERIAVLEEEKKKLEEELEAARQEIASLNDTITEKNGEIEGLQETLRAAEEQIASLQQTVEERNGEIDDLHGKLKAEGERADTAEAHGRDLQAQLDDTAQNLHVTTGKLTHLEQYRIILHTDNDDTYVTVLDKIWTTIVTLVEGTFRPDIDESILGDPSCWTNLRNSPYLKHATQLAVPLPQSNTPAAKGMRISAVLAVLSRAMHRHLFRPAYVLDDDDENLVKFLRALEDEDPTREAHLRATLLAMMPERQAEQGARRVKTVVREVSWLVQHLLGALQFEAFCVGLEAACRLACEQWMRIQLANMKIEPYFGPPYDDFDWQVLELPEFAEAAERDRGMPHTTTEDNPDEAIADDRLETVEAADVRPSSSSSSSAGNAAAAAGAGADGSVADNNSSNGGAFHDAASHKTDDELLEGDVDPDEILLVVWPSMCAVESGELMSITQGLVISKEQARPALEEQRSRSRLIPRPGSRRARTMSMPGQSRGSSPRGKATQFLVQSQTASEAAMDPPPTPM</sequence>
<dbReference type="Proteomes" id="UP001305647">
    <property type="component" value="Unassembled WGS sequence"/>
</dbReference>
<feature type="compositionally biased region" description="Pro residues" evidence="2">
    <location>
        <begin position="26"/>
        <end position="39"/>
    </location>
</feature>
<feature type="region of interest" description="Disordered" evidence="2">
    <location>
        <begin position="626"/>
        <end position="645"/>
    </location>
</feature>